<evidence type="ECO:0000259" key="9">
    <source>
        <dbReference type="Pfam" id="PF02771"/>
    </source>
</evidence>
<dbReference type="SUPFAM" id="SSF47203">
    <property type="entry name" value="Acyl-CoA dehydrogenase C-terminal domain-like"/>
    <property type="match status" value="1"/>
</dbReference>
<dbReference type="EMBL" id="LZLM01000048">
    <property type="protein sequence ID" value="OBJ87160.1"/>
    <property type="molecule type" value="Genomic_DNA"/>
</dbReference>
<dbReference type="OrthoDB" id="5179760at2"/>
<feature type="domain" description="Acyl-CoA oxidase/dehydrogenase middle" evidence="8">
    <location>
        <begin position="134"/>
        <end position="220"/>
    </location>
</feature>
<keyword evidence="3 6" id="KW-0285">Flavoprotein</keyword>
<dbReference type="GO" id="GO:0016627">
    <property type="term" value="F:oxidoreductase activity, acting on the CH-CH group of donors"/>
    <property type="evidence" value="ECO:0007669"/>
    <property type="project" value="InterPro"/>
</dbReference>
<evidence type="ECO:0000259" key="8">
    <source>
        <dbReference type="Pfam" id="PF02770"/>
    </source>
</evidence>
<feature type="domain" description="Acyl-CoA dehydrogenase/oxidase N-terminal" evidence="9">
    <location>
        <begin position="16"/>
        <end position="130"/>
    </location>
</feature>
<evidence type="ECO:0000313" key="10">
    <source>
        <dbReference type="EMBL" id="OBJ87160.1"/>
    </source>
</evidence>
<evidence type="ECO:0000313" key="11">
    <source>
        <dbReference type="Proteomes" id="UP000093925"/>
    </source>
</evidence>
<evidence type="ECO:0000256" key="5">
    <source>
        <dbReference type="ARBA" id="ARBA00023002"/>
    </source>
</evidence>
<protein>
    <submittedName>
        <fullName evidence="10">Isovaleryl-CoA dehydrogenase</fullName>
    </submittedName>
</protein>
<comment type="cofactor">
    <cofactor evidence="1 6">
        <name>FAD</name>
        <dbReference type="ChEBI" id="CHEBI:57692"/>
    </cofactor>
</comment>
<dbReference type="InterPro" id="IPR046373">
    <property type="entry name" value="Acyl-CoA_Oxase/DH_mid-dom_sf"/>
</dbReference>
<accession>A0A1A3CH37</accession>
<dbReference type="InterPro" id="IPR013786">
    <property type="entry name" value="AcylCoA_DH/ox_N"/>
</dbReference>
<dbReference type="RefSeq" id="WP_065139345.1">
    <property type="nucleotide sequence ID" value="NZ_LZKS01000189.1"/>
</dbReference>
<dbReference type="PANTHER" id="PTHR43292:SF3">
    <property type="entry name" value="ACYL-COA DEHYDROGENASE FADE29"/>
    <property type="match status" value="1"/>
</dbReference>
<evidence type="ECO:0000256" key="4">
    <source>
        <dbReference type="ARBA" id="ARBA00022827"/>
    </source>
</evidence>
<dbReference type="GO" id="GO:0005886">
    <property type="term" value="C:plasma membrane"/>
    <property type="evidence" value="ECO:0007669"/>
    <property type="project" value="TreeGrafter"/>
</dbReference>
<dbReference type="InterPro" id="IPR037069">
    <property type="entry name" value="AcylCoA_DH/ox_N_sf"/>
</dbReference>
<dbReference type="InterPro" id="IPR052161">
    <property type="entry name" value="Mycobact_Acyl-CoA_DH"/>
</dbReference>
<dbReference type="Pfam" id="PF00441">
    <property type="entry name" value="Acyl-CoA_dh_1"/>
    <property type="match status" value="1"/>
</dbReference>
<keyword evidence="4 6" id="KW-0274">FAD</keyword>
<evidence type="ECO:0000259" key="7">
    <source>
        <dbReference type="Pfam" id="PF00441"/>
    </source>
</evidence>
<dbReference type="Gene3D" id="1.10.540.10">
    <property type="entry name" value="Acyl-CoA dehydrogenase/oxidase, N-terminal domain"/>
    <property type="match status" value="1"/>
</dbReference>
<feature type="domain" description="Acyl-CoA dehydrogenase/oxidase C-terminal" evidence="7">
    <location>
        <begin position="241"/>
        <end position="392"/>
    </location>
</feature>
<reference evidence="10 11" key="1">
    <citation type="submission" date="2016-06" db="EMBL/GenBank/DDBJ databases">
        <authorList>
            <person name="Kjaerup R.B."/>
            <person name="Dalgaard T.S."/>
            <person name="Juul-Madsen H.R."/>
        </authorList>
    </citation>
    <scope>NUCLEOTIDE SEQUENCE [LARGE SCALE GENOMIC DNA]</scope>
    <source>
        <strain evidence="10 11">1276495.2</strain>
    </source>
</reference>
<organism evidence="10 11">
    <name type="scientific">Mycobacterium asiaticum</name>
    <dbReference type="NCBI Taxonomy" id="1790"/>
    <lineage>
        <taxon>Bacteria</taxon>
        <taxon>Bacillati</taxon>
        <taxon>Actinomycetota</taxon>
        <taxon>Actinomycetes</taxon>
        <taxon>Mycobacteriales</taxon>
        <taxon>Mycobacteriaceae</taxon>
        <taxon>Mycobacterium</taxon>
    </lineage>
</organism>
<sequence length="400" mass="43766">MPLKPIVRFGDDPSIEELRSAIRHWLADNLTDEFRRTAANPDYLPRDAHERAVAFCKKLHAQGWFVPHWPALYGGGGRDVVEQVVIREELAYGGAPLVNTNGVNMLAPVLFKYGTPEQKEEHLPAIARSERMWAQGYSEPEAGSDLAALRMTAHRDGDYYVLDGQKTWTSNGVLADWIFVLARTAPVTGKRQEGISFFLVDLDSPGITRRPIRSMTGYPTFAEEFFDGVRVPAANMVGAEGDGWRVGKALLDAERSNITRAAQAQRYLDELIDWCRSQRGAASDPLADPANRIALARVVERVEVGRALSYRVAHQQAAGALDPALPSLSKLYHSELTAELRALGAQILGPAGELLPADPEAVLDGHFSEGLLLSLLHSIGGGTSEIQRDLISTTGLGMPR</sequence>
<dbReference type="Gene3D" id="2.40.110.10">
    <property type="entry name" value="Butyryl-CoA Dehydrogenase, subunit A, domain 2"/>
    <property type="match status" value="1"/>
</dbReference>
<evidence type="ECO:0000256" key="2">
    <source>
        <dbReference type="ARBA" id="ARBA00009347"/>
    </source>
</evidence>
<dbReference type="InterPro" id="IPR006091">
    <property type="entry name" value="Acyl-CoA_Oxase/DH_mid-dom"/>
</dbReference>
<dbReference type="InterPro" id="IPR009075">
    <property type="entry name" value="AcylCo_DH/oxidase_C"/>
</dbReference>
<dbReference type="GO" id="GO:0050660">
    <property type="term" value="F:flavin adenine dinucleotide binding"/>
    <property type="evidence" value="ECO:0007669"/>
    <property type="project" value="InterPro"/>
</dbReference>
<dbReference type="AlphaFoldDB" id="A0A1A3CH37"/>
<evidence type="ECO:0000256" key="1">
    <source>
        <dbReference type="ARBA" id="ARBA00001974"/>
    </source>
</evidence>
<name>A0A1A3CH37_MYCAS</name>
<dbReference type="SUPFAM" id="SSF56645">
    <property type="entry name" value="Acyl-CoA dehydrogenase NM domain-like"/>
    <property type="match status" value="1"/>
</dbReference>
<dbReference type="Gene3D" id="1.20.140.10">
    <property type="entry name" value="Butyryl-CoA Dehydrogenase, subunit A, domain 3"/>
    <property type="match status" value="1"/>
</dbReference>
<evidence type="ECO:0000256" key="3">
    <source>
        <dbReference type="ARBA" id="ARBA00022630"/>
    </source>
</evidence>
<dbReference type="Pfam" id="PF02771">
    <property type="entry name" value="Acyl-CoA_dh_N"/>
    <property type="match status" value="1"/>
</dbReference>
<dbReference type="InterPro" id="IPR009100">
    <property type="entry name" value="AcylCoA_DH/oxidase_NM_dom_sf"/>
</dbReference>
<comment type="caution">
    <text evidence="10">The sequence shown here is derived from an EMBL/GenBank/DDBJ whole genome shotgun (WGS) entry which is preliminary data.</text>
</comment>
<comment type="similarity">
    <text evidence="2 6">Belongs to the acyl-CoA dehydrogenase family.</text>
</comment>
<dbReference type="Pfam" id="PF02770">
    <property type="entry name" value="Acyl-CoA_dh_M"/>
    <property type="match status" value="1"/>
</dbReference>
<keyword evidence="5 6" id="KW-0560">Oxidoreductase</keyword>
<dbReference type="PANTHER" id="PTHR43292">
    <property type="entry name" value="ACYL-COA DEHYDROGENASE"/>
    <property type="match status" value="1"/>
</dbReference>
<dbReference type="Proteomes" id="UP000093925">
    <property type="component" value="Unassembled WGS sequence"/>
</dbReference>
<gene>
    <name evidence="10" type="ORF">A5640_07730</name>
</gene>
<evidence type="ECO:0000256" key="6">
    <source>
        <dbReference type="RuleBase" id="RU362125"/>
    </source>
</evidence>
<proteinExistence type="inferred from homology"/>
<dbReference type="InterPro" id="IPR036250">
    <property type="entry name" value="AcylCo_DH-like_C"/>
</dbReference>